<feature type="region of interest" description="Disordered" evidence="1">
    <location>
        <begin position="89"/>
        <end position="121"/>
    </location>
</feature>
<evidence type="ECO:0008006" key="3">
    <source>
        <dbReference type="Google" id="ProtNLM"/>
    </source>
</evidence>
<protein>
    <recommendedName>
        <fullName evidence="3">ParB/Sulfiredoxin domain-containing protein</fullName>
    </recommendedName>
</protein>
<dbReference type="EMBL" id="BART01016807">
    <property type="protein sequence ID" value="GAG86440.1"/>
    <property type="molecule type" value="Genomic_DNA"/>
</dbReference>
<name>X1AUS3_9ZZZZ</name>
<comment type="caution">
    <text evidence="2">The sequence shown here is derived from an EMBL/GenBank/DDBJ whole genome shotgun (WGS) entry which is preliminary data.</text>
</comment>
<organism evidence="2">
    <name type="scientific">marine sediment metagenome</name>
    <dbReference type="NCBI Taxonomy" id="412755"/>
    <lineage>
        <taxon>unclassified sequences</taxon>
        <taxon>metagenomes</taxon>
        <taxon>ecological metagenomes</taxon>
    </lineage>
</organism>
<feature type="non-terminal residue" evidence="2">
    <location>
        <position position="1"/>
    </location>
</feature>
<gene>
    <name evidence="2" type="ORF">S01H4_32208</name>
</gene>
<proteinExistence type="predicted"/>
<feature type="compositionally biased region" description="Polar residues" evidence="1">
    <location>
        <begin position="106"/>
        <end position="120"/>
    </location>
</feature>
<reference evidence="2" key="1">
    <citation type="journal article" date="2014" name="Front. Microbiol.">
        <title>High frequency of phylogenetically diverse reductive dehalogenase-homologous genes in deep subseafloor sedimentary metagenomes.</title>
        <authorList>
            <person name="Kawai M."/>
            <person name="Futagami T."/>
            <person name="Toyoda A."/>
            <person name="Takaki Y."/>
            <person name="Nishi S."/>
            <person name="Hori S."/>
            <person name="Arai W."/>
            <person name="Tsubouchi T."/>
            <person name="Morono Y."/>
            <person name="Uchiyama I."/>
            <person name="Ito T."/>
            <person name="Fujiyama A."/>
            <person name="Inagaki F."/>
            <person name="Takami H."/>
        </authorList>
    </citation>
    <scope>NUCLEOTIDE SEQUENCE</scope>
    <source>
        <strain evidence="2">Expedition CK06-06</strain>
    </source>
</reference>
<evidence type="ECO:0000313" key="2">
    <source>
        <dbReference type="EMBL" id="GAG86440.1"/>
    </source>
</evidence>
<accession>X1AUS3</accession>
<sequence length="199" mass="23195">IAKSIRKNGLLEPITLFEGKILDGRNRYNACKLVSYNFTEDDFEEFDESCVIDPFDFVEIMNSLRRHLTTWQRAKWGLVVLAKERKKAEKRHQQSLPSKGQKRFQPKTNVGSNSDSTLEQGKSLDLAAKRVGIDRKTLWKVEKIVEASKTDPEIKSKVEKLDRVDKKPDKKISINSVFNKVKRKEKEEERKKLLEEPMF</sequence>
<dbReference type="AlphaFoldDB" id="X1AUS3"/>
<evidence type="ECO:0000256" key="1">
    <source>
        <dbReference type="SAM" id="MobiDB-lite"/>
    </source>
</evidence>